<dbReference type="Proteomes" id="UP000029844">
    <property type="component" value="Unassembled WGS sequence"/>
</dbReference>
<feature type="transmembrane region" description="Helical" evidence="9">
    <location>
        <begin position="163"/>
        <end position="185"/>
    </location>
</feature>
<accession>A0A099W1W1</accession>
<dbReference type="RefSeq" id="WP_036087123.1">
    <property type="nucleotide sequence ID" value="NZ_CBCSHQ010000013.1"/>
</dbReference>
<dbReference type="PANTHER" id="PTHR42703">
    <property type="entry name" value="NADH DEHYDROGENASE"/>
    <property type="match status" value="1"/>
</dbReference>
<evidence type="ECO:0000256" key="3">
    <source>
        <dbReference type="ARBA" id="ARBA00022449"/>
    </source>
</evidence>
<feature type="transmembrane region" description="Helical" evidence="9">
    <location>
        <begin position="108"/>
        <end position="127"/>
    </location>
</feature>
<dbReference type="InterPro" id="IPR001750">
    <property type="entry name" value="ND/Mrp_TM"/>
</dbReference>
<feature type="transmembrane region" description="Helical" evidence="9">
    <location>
        <begin position="6"/>
        <end position="23"/>
    </location>
</feature>
<keyword evidence="11" id="KW-0560">Oxidoreductase</keyword>
<comment type="caution">
    <text evidence="11">The sequence shown here is derived from an EMBL/GenBank/DDBJ whole genome shotgun (WGS) entry which is preliminary data.</text>
</comment>
<feature type="transmembrane region" description="Helical" evidence="9">
    <location>
        <begin position="450"/>
        <end position="467"/>
    </location>
</feature>
<dbReference type="InterPro" id="IPR003918">
    <property type="entry name" value="NADH_UbQ_OxRdtase"/>
</dbReference>
<evidence type="ECO:0000259" key="10">
    <source>
        <dbReference type="Pfam" id="PF00361"/>
    </source>
</evidence>
<feature type="domain" description="NADH:quinone oxidoreductase/Mrp antiporter transmembrane" evidence="10">
    <location>
        <begin position="129"/>
        <end position="420"/>
    </location>
</feature>
<dbReference type="GO" id="GO:0015297">
    <property type="term" value="F:antiporter activity"/>
    <property type="evidence" value="ECO:0007669"/>
    <property type="project" value="UniProtKB-KW"/>
</dbReference>
<dbReference type="GO" id="GO:0008137">
    <property type="term" value="F:NADH dehydrogenase (ubiquinone) activity"/>
    <property type="evidence" value="ECO:0007669"/>
    <property type="project" value="InterPro"/>
</dbReference>
<dbReference type="EC" id="1.6.5.3" evidence="11"/>
<feature type="transmembrane region" description="Helical" evidence="9">
    <location>
        <begin position="371"/>
        <end position="393"/>
    </location>
</feature>
<dbReference type="AlphaFoldDB" id="A0A099W1W1"/>
<comment type="subcellular location">
    <subcellularLocation>
        <location evidence="1">Cell membrane</location>
        <topology evidence="1">Multi-pass membrane protein</topology>
    </subcellularLocation>
    <subcellularLocation>
        <location evidence="8">Membrane</location>
        <topology evidence="8">Multi-pass membrane protein</topology>
    </subcellularLocation>
</comment>
<sequence length="495" mass="54122">MMSNLVLMPILIPAFGAVFLLLFPRKVMIQRTIAVITSIVLILANIYLVYYIYQHGILVVTLGNWPAPFGISIVGDMLAILLVTTTSLILLSVLLYSFYSIGKPRERFLYYPAVLFLIVGVNGSFLTGDIFNLFVFFEVMLMASYVLLVLGGTKVQLKATVKYLLINVVGSAFLVMSIALLYSMVGTLNMADISQKIATIEGGNTGMITVVAVLFLFVFGLKAGIFPLYFWLPGSYYAPPIPVLALFGGLLTKVGVYALIRVYTLFFYNETDFALPLLSTLALITIVLGVIGAISYNDMKTIMIYNILIAVGVILFSVSLMTREAMTGAIFYLIHDMLIKGTLFLTIGVIIAITGYSSIQKFSGLMSVKPSLGWTFFIGALGLAGIPPLSGFIGKLLIIEGSFGAKHYVGGIVVLISSLFVLLSMIKIFSKGFWGEKKGTFKLDIPYRKMMFPVLLLLVISVGYGIFSEAMYPLIDKAVDPLVDPSIYIQAVLGE</sequence>
<keyword evidence="12" id="KW-1185">Reference proteome</keyword>
<evidence type="ECO:0000313" key="12">
    <source>
        <dbReference type="Proteomes" id="UP000029844"/>
    </source>
</evidence>
<evidence type="ECO:0000256" key="5">
    <source>
        <dbReference type="ARBA" id="ARBA00022692"/>
    </source>
</evidence>
<dbReference type="GeneID" id="58718181"/>
<feature type="transmembrane region" description="Helical" evidence="9">
    <location>
        <begin position="73"/>
        <end position="96"/>
    </location>
</feature>
<dbReference type="NCBIfam" id="NF005818">
    <property type="entry name" value="PRK07691.1"/>
    <property type="match status" value="1"/>
</dbReference>
<evidence type="ECO:0000256" key="9">
    <source>
        <dbReference type="SAM" id="Phobius"/>
    </source>
</evidence>
<feature type="transmembrane region" description="Helical" evidence="9">
    <location>
        <begin position="303"/>
        <end position="321"/>
    </location>
</feature>
<keyword evidence="5 8" id="KW-0812">Transmembrane</keyword>
<name>A0A099W1W1_9LIST</name>
<evidence type="ECO:0000256" key="4">
    <source>
        <dbReference type="ARBA" id="ARBA00022475"/>
    </source>
</evidence>
<dbReference type="GO" id="GO:0005886">
    <property type="term" value="C:plasma membrane"/>
    <property type="evidence" value="ECO:0007669"/>
    <property type="project" value="UniProtKB-SubCell"/>
</dbReference>
<reference evidence="11 12" key="1">
    <citation type="submission" date="2014-05" db="EMBL/GenBank/DDBJ databases">
        <title>Novel Listeriaceae from food processing environments.</title>
        <authorList>
            <person name="den Bakker H.C."/>
        </authorList>
    </citation>
    <scope>NUCLEOTIDE SEQUENCE [LARGE SCALE GENOMIC DNA]</scope>
    <source>
        <strain evidence="11 12">FSL A5-0281</strain>
    </source>
</reference>
<dbReference type="GO" id="GO:0016491">
    <property type="term" value="F:oxidoreductase activity"/>
    <property type="evidence" value="ECO:0007669"/>
    <property type="project" value="UniProtKB-KW"/>
</dbReference>
<evidence type="ECO:0000256" key="1">
    <source>
        <dbReference type="ARBA" id="ARBA00004651"/>
    </source>
</evidence>
<keyword evidence="3" id="KW-0050">Antiport</keyword>
<evidence type="ECO:0000313" key="11">
    <source>
        <dbReference type="EMBL" id="KGL39884.1"/>
    </source>
</evidence>
<feature type="transmembrane region" description="Helical" evidence="9">
    <location>
        <begin position="341"/>
        <end position="359"/>
    </location>
</feature>
<evidence type="ECO:0000256" key="6">
    <source>
        <dbReference type="ARBA" id="ARBA00022989"/>
    </source>
</evidence>
<feature type="transmembrane region" description="Helical" evidence="9">
    <location>
        <begin position="273"/>
        <end position="296"/>
    </location>
</feature>
<dbReference type="STRING" id="1552123.EP57_12555"/>
<dbReference type="PRINTS" id="PR01437">
    <property type="entry name" value="NUOXDRDTASE4"/>
</dbReference>
<keyword evidence="4" id="KW-1003">Cell membrane</keyword>
<feature type="transmembrane region" description="Helical" evidence="9">
    <location>
        <begin position="205"/>
        <end position="232"/>
    </location>
</feature>
<feature type="transmembrane region" description="Helical" evidence="9">
    <location>
        <begin position="244"/>
        <end position="267"/>
    </location>
</feature>
<dbReference type="InterPro" id="IPR050586">
    <property type="entry name" value="CPA3_Na-H_Antiporter_D"/>
</dbReference>
<dbReference type="Pfam" id="PF00361">
    <property type="entry name" value="Proton_antipo_M"/>
    <property type="match status" value="1"/>
</dbReference>
<feature type="transmembrane region" description="Helical" evidence="9">
    <location>
        <begin position="133"/>
        <end position="151"/>
    </location>
</feature>
<keyword evidence="3" id="KW-0813">Transport</keyword>
<organism evidence="11 12">
    <name type="scientific">Listeria booriae</name>
    <dbReference type="NCBI Taxonomy" id="1552123"/>
    <lineage>
        <taxon>Bacteria</taxon>
        <taxon>Bacillati</taxon>
        <taxon>Bacillota</taxon>
        <taxon>Bacilli</taxon>
        <taxon>Bacillales</taxon>
        <taxon>Listeriaceae</taxon>
        <taxon>Listeria</taxon>
    </lineage>
</organism>
<feature type="transmembrane region" description="Helical" evidence="9">
    <location>
        <begin position="35"/>
        <end position="53"/>
    </location>
</feature>
<keyword evidence="7 9" id="KW-0472">Membrane</keyword>
<dbReference type="GO" id="GO:0042773">
    <property type="term" value="P:ATP synthesis coupled electron transport"/>
    <property type="evidence" value="ECO:0007669"/>
    <property type="project" value="InterPro"/>
</dbReference>
<comment type="similarity">
    <text evidence="2">Belongs to the CPA3 antiporters (TC 2.A.63) subunit D family.</text>
</comment>
<evidence type="ECO:0000256" key="2">
    <source>
        <dbReference type="ARBA" id="ARBA00005346"/>
    </source>
</evidence>
<dbReference type="eggNOG" id="COG0651">
    <property type="taxonomic scope" value="Bacteria"/>
</dbReference>
<dbReference type="PANTHER" id="PTHR42703:SF1">
    <property type="entry name" value="NA(+)_H(+) ANTIPORTER SUBUNIT D1"/>
    <property type="match status" value="1"/>
</dbReference>
<proteinExistence type="inferred from homology"/>
<protein>
    <submittedName>
        <fullName evidence="11">Monovalent cation/H+ antiporter subunit D</fullName>
        <ecNumber evidence="11">1.6.5.3</ecNumber>
    </submittedName>
</protein>
<evidence type="ECO:0000256" key="7">
    <source>
        <dbReference type="ARBA" id="ARBA00023136"/>
    </source>
</evidence>
<evidence type="ECO:0000256" key="8">
    <source>
        <dbReference type="RuleBase" id="RU000320"/>
    </source>
</evidence>
<gene>
    <name evidence="11" type="ORF">EP57_12555</name>
</gene>
<keyword evidence="6 9" id="KW-1133">Transmembrane helix</keyword>
<feature type="transmembrane region" description="Helical" evidence="9">
    <location>
        <begin position="408"/>
        <end position="429"/>
    </location>
</feature>
<dbReference type="EMBL" id="JNFA01000025">
    <property type="protein sequence ID" value="KGL39884.1"/>
    <property type="molecule type" value="Genomic_DNA"/>
</dbReference>